<gene>
    <name evidence="3" type="ORF">DGYR_LOCUS12078</name>
</gene>
<evidence type="ECO:0000313" key="4">
    <source>
        <dbReference type="Proteomes" id="UP000549394"/>
    </source>
</evidence>
<feature type="chain" id="PRO_5029471525" evidence="2">
    <location>
        <begin position="22"/>
        <end position="141"/>
    </location>
</feature>
<proteinExistence type="predicted"/>
<accession>A0A7I8W8U9</accession>
<feature type="compositionally biased region" description="Acidic residues" evidence="1">
    <location>
        <begin position="76"/>
        <end position="88"/>
    </location>
</feature>
<feature type="region of interest" description="Disordered" evidence="1">
    <location>
        <begin position="44"/>
        <end position="120"/>
    </location>
</feature>
<comment type="caution">
    <text evidence="3">The sequence shown here is derived from an EMBL/GenBank/DDBJ whole genome shotgun (WGS) entry which is preliminary data.</text>
</comment>
<dbReference type="Proteomes" id="UP000549394">
    <property type="component" value="Unassembled WGS sequence"/>
</dbReference>
<evidence type="ECO:0000256" key="1">
    <source>
        <dbReference type="SAM" id="MobiDB-lite"/>
    </source>
</evidence>
<keyword evidence="2" id="KW-0732">Signal</keyword>
<dbReference type="EMBL" id="CAJFCJ010000021">
    <property type="protein sequence ID" value="CAD5124543.1"/>
    <property type="molecule type" value="Genomic_DNA"/>
</dbReference>
<feature type="compositionally biased region" description="Basic and acidic residues" evidence="1">
    <location>
        <begin position="63"/>
        <end position="75"/>
    </location>
</feature>
<sequence>MEFAKLLLLLSAVLLITLTKSENKMENGLAIGEGSGEVQMTTFEPDASEIHTKGEKDDDDHDEHDVKHEKVKRVDEVEDKEDEDEEVEPTTVSKVKKLTRPKKEFGSGGNAENHSTDSGSSQICWSITSVLLFVFVAIYGQ</sequence>
<protein>
    <submittedName>
        <fullName evidence="3">Uncharacterized protein</fullName>
    </submittedName>
</protein>
<keyword evidence="4" id="KW-1185">Reference proteome</keyword>
<reference evidence="3 4" key="1">
    <citation type="submission" date="2020-08" db="EMBL/GenBank/DDBJ databases">
        <authorList>
            <person name="Hejnol A."/>
        </authorList>
    </citation>
    <scope>NUCLEOTIDE SEQUENCE [LARGE SCALE GENOMIC DNA]</scope>
</reference>
<name>A0A7I8W8U9_9ANNE</name>
<evidence type="ECO:0000256" key="2">
    <source>
        <dbReference type="SAM" id="SignalP"/>
    </source>
</evidence>
<organism evidence="3 4">
    <name type="scientific">Dimorphilus gyrociliatus</name>
    <dbReference type="NCBI Taxonomy" id="2664684"/>
    <lineage>
        <taxon>Eukaryota</taxon>
        <taxon>Metazoa</taxon>
        <taxon>Spiralia</taxon>
        <taxon>Lophotrochozoa</taxon>
        <taxon>Annelida</taxon>
        <taxon>Polychaeta</taxon>
        <taxon>Polychaeta incertae sedis</taxon>
        <taxon>Dinophilidae</taxon>
        <taxon>Dimorphilus</taxon>
    </lineage>
</organism>
<dbReference type="AlphaFoldDB" id="A0A7I8W8U9"/>
<feature type="compositionally biased region" description="Polar residues" evidence="1">
    <location>
        <begin position="110"/>
        <end position="120"/>
    </location>
</feature>
<evidence type="ECO:0000313" key="3">
    <source>
        <dbReference type="EMBL" id="CAD5124543.1"/>
    </source>
</evidence>
<feature type="signal peptide" evidence="2">
    <location>
        <begin position="1"/>
        <end position="21"/>
    </location>
</feature>